<organism evidence="9 10">
    <name type="scientific">Paenibacillus swuensis</name>
    <dbReference type="NCBI Taxonomy" id="1178515"/>
    <lineage>
        <taxon>Bacteria</taxon>
        <taxon>Bacillati</taxon>
        <taxon>Bacillota</taxon>
        <taxon>Bacilli</taxon>
        <taxon>Bacillales</taxon>
        <taxon>Paenibacillaceae</taxon>
        <taxon>Paenibacillus</taxon>
    </lineage>
</organism>
<reference evidence="9 10" key="1">
    <citation type="submission" date="2015-01" db="EMBL/GenBank/DDBJ databases">
        <title>Paenibacillus swuensis/DY6/whole genome sequencing.</title>
        <authorList>
            <person name="Kim M.K."/>
            <person name="Srinivasan S."/>
            <person name="Lee J.-J."/>
        </authorList>
    </citation>
    <scope>NUCLEOTIDE SEQUENCE [LARGE SCALE GENOMIC DNA]</scope>
    <source>
        <strain evidence="9 10">DY6</strain>
    </source>
</reference>
<dbReference type="GO" id="GO:0022857">
    <property type="term" value="F:transmembrane transporter activity"/>
    <property type="evidence" value="ECO:0007669"/>
    <property type="project" value="InterPro"/>
</dbReference>
<evidence type="ECO:0000256" key="5">
    <source>
        <dbReference type="ARBA" id="ARBA00022989"/>
    </source>
</evidence>
<keyword evidence="3" id="KW-1003">Cell membrane</keyword>
<accession>A0A172THQ0</accession>
<dbReference type="InterPro" id="IPR043429">
    <property type="entry name" value="ArtM/GltK/GlnP/TcyL/YhdX-like"/>
</dbReference>
<keyword evidence="4 7" id="KW-0812">Transmembrane</keyword>
<dbReference type="EMBL" id="CP011388">
    <property type="protein sequence ID" value="ANE46387.1"/>
    <property type="molecule type" value="Genomic_DNA"/>
</dbReference>
<evidence type="ECO:0000313" key="10">
    <source>
        <dbReference type="Proteomes" id="UP000076927"/>
    </source>
</evidence>
<keyword evidence="10" id="KW-1185">Reference proteome</keyword>
<sequence>MKIDLSFIGSALVQLLSAIPTTLAITAVSVLCGLVIGSAVALIRINKVPFLNAAAVGYVTLIRGTPMLTHLLLVYFGLPLVIDAVCVHFDWSFRSVSIPMIGFALIAFSITAGAYLSEVVRSGMLAVDKGQIEAAYSVGMTTSQAIRRIVFPQAFAIMLPNLSNSTISMLHGSTLVFTVSVVDINAKSQIIASSNWKFFESYIAAALIYWGLTLFIERLTAIAEKRIQIYNRGGVT</sequence>
<evidence type="ECO:0000256" key="1">
    <source>
        <dbReference type="ARBA" id="ARBA00004651"/>
    </source>
</evidence>
<keyword evidence="6 7" id="KW-0472">Membrane</keyword>
<comment type="subcellular location">
    <subcellularLocation>
        <location evidence="1 7">Cell membrane</location>
        <topology evidence="1 7">Multi-pass membrane protein</topology>
    </subcellularLocation>
</comment>
<comment type="similarity">
    <text evidence="7">Belongs to the binding-protein-dependent transport system permease family.</text>
</comment>
<proteinExistence type="inferred from homology"/>
<keyword evidence="2 7" id="KW-0813">Transport</keyword>
<dbReference type="GO" id="GO:0043190">
    <property type="term" value="C:ATP-binding cassette (ABC) transporter complex"/>
    <property type="evidence" value="ECO:0007669"/>
    <property type="project" value="InterPro"/>
</dbReference>
<dbReference type="RefSeq" id="WP_068605927.1">
    <property type="nucleotide sequence ID" value="NZ_CP011388.1"/>
</dbReference>
<evidence type="ECO:0000256" key="3">
    <source>
        <dbReference type="ARBA" id="ARBA00022475"/>
    </source>
</evidence>
<dbReference type="PANTHER" id="PTHR30614">
    <property type="entry name" value="MEMBRANE COMPONENT OF AMINO ACID ABC TRANSPORTER"/>
    <property type="match status" value="1"/>
</dbReference>
<dbReference type="AlphaFoldDB" id="A0A172THQ0"/>
<evidence type="ECO:0000256" key="4">
    <source>
        <dbReference type="ARBA" id="ARBA00022692"/>
    </source>
</evidence>
<feature type="transmembrane region" description="Helical" evidence="7">
    <location>
        <begin position="97"/>
        <end position="116"/>
    </location>
</feature>
<gene>
    <name evidence="9" type="ORF">SY83_08955</name>
</gene>
<dbReference type="Pfam" id="PF00528">
    <property type="entry name" value="BPD_transp_1"/>
    <property type="match status" value="1"/>
</dbReference>
<dbReference type="InterPro" id="IPR000515">
    <property type="entry name" value="MetI-like"/>
</dbReference>
<evidence type="ECO:0000256" key="6">
    <source>
        <dbReference type="ARBA" id="ARBA00023136"/>
    </source>
</evidence>
<dbReference type="STRING" id="1178515.SY83_08955"/>
<name>A0A172THQ0_9BACL</name>
<dbReference type="Proteomes" id="UP000076927">
    <property type="component" value="Chromosome"/>
</dbReference>
<dbReference type="CDD" id="cd06261">
    <property type="entry name" value="TM_PBP2"/>
    <property type="match status" value="1"/>
</dbReference>
<dbReference type="GO" id="GO:0006865">
    <property type="term" value="P:amino acid transport"/>
    <property type="evidence" value="ECO:0007669"/>
    <property type="project" value="TreeGrafter"/>
</dbReference>
<dbReference type="Gene3D" id="1.10.3720.10">
    <property type="entry name" value="MetI-like"/>
    <property type="match status" value="1"/>
</dbReference>
<protein>
    <submittedName>
        <fullName evidence="9">Cysteine ABC transporter permease</fullName>
    </submittedName>
</protein>
<evidence type="ECO:0000313" key="9">
    <source>
        <dbReference type="EMBL" id="ANE46387.1"/>
    </source>
</evidence>
<dbReference type="PROSITE" id="PS50928">
    <property type="entry name" value="ABC_TM1"/>
    <property type="match status" value="1"/>
</dbReference>
<feature type="transmembrane region" description="Helical" evidence="7">
    <location>
        <begin position="198"/>
        <end position="216"/>
    </location>
</feature>
<feature type="domain" description="ABC transmembrane type-1" evidence="8">
    <location>
        <begin position="19"/>
        <end position="220"/>
    </location>
</feature>
<dbReference type="InterPro" id="IPR010065">
    <property type="entry name" value="AA_ABC_transptr_permease_3TM"/>
</dbReference>
<dbReference type="InterPro" id="IPR035906">
    <property type="entry name" value="MetI-like_sf"/>
</dbReference>
<dbReference type="PANTHER" id="PTHR30614:SF43">
    <property type="entry name" value="L-CYSTINE TRANSPORT SYSTEM PERMEASE PROTEIN TCYM"/>
    <property type="match status" value="1"/>
</dbReference>
<evidence type="ECO:0000256" key="7">
    <source>
        <dbReference type="RuleBase" id="RU363032"/>
    </source>
</evidence>
<dbReference type="OrthoDB" id="9805999at2"/>
<evidence type="ECO:0000259" key="8">
    <source>
        <dbReference type="PROSITE" id="PS50928"/>
    </source>
</evidence>
<keyword evidence="5 7" id="KW-1133">Transmembrane helix</keyword>
<dbReference type="KEGG" id="pswu:SY83_08955"/>
<dbReference type="SUPFAM" id="SSF161098">
    <property type="entry name" value="MetI-like"/>
    <property type="match status" value="1"/>
</dbReference>
<dbReference type="PATRIC" id="fig|1178515.4.peg.1788"/>
<evidence type="ECO:0000256" key="2">
    <source>
        <dbReference type="ARBA" id="ARBA00022448"/>
    </source>
</evidence>
<dbReference type="NCBIfam" id="TIGR01726">
    <property type="entry name" value="HEQRo_perm_3TM"/>
    <property type="match status" value="1"/>
</dbReference>